<organism evidence="1 2">
    <name type="scientific">Heterorhabditis bacteriophora</name>
    <name type="common">Entomopathogenic nematode worm</name>
    <dbReference type="NCBI Taxonomy" id="37862"/>
    <lineage>
        <taxon>Eukaryota</taxon>
        <taxon>Metazoa</taxon>
        <taxon>Ecdysozoa</taxon>
        <taxon>Nematoda</taxon>
        <taxon>Chromadorea</taxon>
        <taxon>Rhabditida</taxon>
        <taxon>Rhabditina</taxon>
        <taxon>Rhabditomorpha</taxon>
        <taxon>Strongyloidea</taxon>
        <taxon>Heterorhabditidae</taxon>
        <taxon>Heterorhabditis</taxon>
    </lineage>
</organism>
<keyword evidence="1" id="KW-1185">Reference proteome</keyword>
<sequence length="87" mass="9125">MGHLRPEKDQCVRAPIGLARGWIPRPVDRAVLRGVGVVPGSAPGDGALLHEVEHSLGGGLDEIGILGHGWLPQIFFNLLRLSTGGCG</sequence>
<name>A0A1I7WCW0_HETBA</name>
<dbReference type="Proteomes" id="UP000095283">
    <property type="component" value="Unplaced"/>
</dbReference>
<evidence type="ECO:0000313" key="2">
    <source>
        <dbReference type="WBParaSite" id="Hba_02573"/>
    </source>
</evidence>
<reference evidence="2" key="1">
    <citation type="submission" date="2016-11" db="UniProtKB">
        <authorList>
            <consortium name="WormBaseParasite"/>
        </authorList>
    </citation>
    <scope>IDENTIFICATION</scope>
</reference>
<accession>A0A1I7WCW0</accession>
<dbReference type="AlphaFoldDB" id="A0A1I7WCW0"/>
<protein>
    <submittedName>
        <fullName evidence="2">Uncharacterized protein</fullName>
    </submittedName>
</protein>
<proteinExistence type="predicted"/>
<dbReference type="WBParaSite" id="Hba_02573">
    <property type="protein sequence ID" value="Hba_02573"/>
    <property type="gene ID" value="Hba_02573"/>
</dbReference>
<evidence type="ECO:0000313" key="1">
    <source>
        <dbReference type="Proteomes" id="UP000095283"/>
    </source>
</evidence>